<protein>
    <submittedName>
        <fullName evidence="2">Uncharacterized protein</fullName>
    </submittedName>
</protein>
<feature type="non-terminal residue" evidence="2">
    <location>
        <position position="180"/>
    </location>
</feature>
<sequence>MTTGSLFSASSPPAISTTRSPALHAFSTKFPNPTTPLLPAAPTPTPDSTSLPNPPSSPSKLPPFSPRKPISLTQPLFIPPPLTPEGIPSLAQGLVLIVRGVGAENPNSNAVSVMENTIKQIKASNPTLAETPLVVRPFSQRNDWTPSCYVHLDEDALRENETSPNPEPRVDLLEPWIDAL</sequence>
<feature type="compositionally biased region" description="Pro residues" evidence="1">
    <location>
        <begin position="33"/>
        <end position="45"/>
    </location>
</feature>
<organism evidence="2 3">
    <name type="scientific">Crepidotus variabilis</name>
    <dbReference type="NCBI Taxonomy" id="179855"/>
    <lineage>
        <taxon>Eukaryota</taxon>
        <taxon>Fungi</taxon>
        <taxon>Dikarya</taxon>
        <taxon>Basidiomycota</taxon>
        <taxon>Agaricomycotina</taxon>
        <taxon>Agaricomycetes</taxon>
        <taxon>Agaricomycetidae</taxon>
        <taxon>Agaricales</taxon>
        <taxon>Agaricineae</taxon>
        <taxon>Crepidotaceae</taxon>
        <taxon>Crepidotus</taxon>
    </lineage>
</organism>
<evidence type="ECO:0000313" key="2">
    <source>
        <dbReference type="EMBL" id="KAF9530625.1"/>
    </source>
</evidence>
<feature type="compositionally biased region" description="Polar residues" evidence="1">
    <location>
        <begin position="1"/>
        <end position="20"/>
    </location>
</feature>
<feature type="region of interest" description="Disordered" evidence="1">
    <location>
        <begin position="1"/>
        <end position="68"/>
    </location>
</feature>
<proteinExistence type="predicted"/>
<evidence type="ECO:0000313" key="3">
    <source>
        <dbReference type="Proteomes" id="UP000807306"/>
    </source>
</evidence>
<keyword evidence="3" id="KW-1185">Reference proteome</keyword>
<dbReference type="EMBL" id="MU157839">
    <property type="protein sequence ID" value="KAF9530625.1"/>
    <property type="molecule type" value="Genomic_DNA"/>
</dbReference>
<dbReference type="OrthoDB" id="3059366at2759"/>
<dbReference type="Proteomes" id="UP000807306">
    <property type="component" value="Unassembled WGS sequence"/>
</dbReference>
<evidence type="ECO:0000256" key="1">
    <source>
        <dbReference type="SAM" id="MobiDB-lite"/>
    </source>
</evidence>
<accession>A0A9P6EKA0</accession>
<gene>
    <name evidence="2" type="ORF">CPB83DRAFT_762872</name>
</gene>
<feature type="compositionally biased region" description="Pro residues" evidence="1">
    <location>
        <begin position="52"/>
        <end position="66"/>
    </location>
</feature>
<name>A0A9P6EKA0_9AGAR</name>
<dbReference type="AlphaFoldDB" id="A0A9P6EKA0"/>
<reference evidence="2" key="1">
    <citation type="submission" date="2020-11" db="EMBL/GenBank/DDBJ databases">
        <authorList>
            <consortium name="DOE Joint Genome Institute"/>
            <person name="Ahrendt S."/>
            <person name="Riley R."/>
            <person name="Andreopoulos W."/>
            <person name="Labutti K."/>
            <person name="Pangilinan J."/>
            <person name="Ruiz-Duenas F.J."/>
            <person name="Barrasa J.M."/>
            <person name="Sanchez-Garcia M."/>
            <person name="Camarero S."/>
            <person name="Miyauchi S."/>
            <person name="Serrano A."/>
            <person name="Linde D."/>
            <person name="Babiker R."/>
            <person name="Drula E."/>
            <person name="Ayuso-Fernandez I."/>
            <person name="Pacheco R."/>
            <person name="Padilla G."/>
            <person name="Ferreira P."/>
            <person name="Barriuso J."/>
            <person name="Kellner H."/>
            <person name="Castanera R."/>
            <person name="Alfaro M."/>
            <person name="Ramirez L."/>
            <person name="Pisabarro A.G."/>
            <person name="Kuo A."/>
            <person name="Tritt A."/>
            <person name="Lipzen A."/>
            <person name="He G."/>
            <person name="Yan M."/>
            <person name="Ng V."/>
            <person name="Cullen D."/>
            <person name="Martin F."/>
            <person name="Rosso M.-N."/>
            <person name="Henrissat B."/>
            <person name="Hibbett D."/>
            <person name="Martinez A.T."/>
            <person name="Grigoriev I.V."/>
        </authorList>
    </citation>
    <scope>NUCLEOTIDE SEQUENCE</scope>
    <source>
        <strain evidence="2">CBS 506.95</strain>
    </source>
</reference>
<comment type="caution">
    <text evidence="2">The sequence shown here is derived from an EMBL/GenBank/DDBJ whole genome shotgun (WGS) entry which is preliminary data.</text>
</comment>